<dbReference type="SMART" id="SM00478">
    <property type="entry name" value="ENDO3c"/>
    <property type="match status" value="1"/>
</dbReference>
<keyword evidence="3" id="KW-0479">Metal-binding</keyword>
<gene>
    <name evidence="11" type="ORF">Sv326_0902</name>
</gene>
<dbReference type="GO" id="GO:0051539">
    <property type="term" value="F:4 iron, 4 sulfur cluster binding"/>
    <property type="evidence" value="ECO:0007669"/>
    <property type="project" value="InterPro"/>
</dbReference>
<dbReference type="Proteomes" id="UP000510821">
    <property type="component" value="Chromosome"/>
</dbReference>
<dbReference type="InterPro" id="IPR011257">
    <property type="entry name" value="DNA_glycosylase"/>
</dbReference>
<keyword evidence="6" id="KW-0408">Iron</keyword>
<evidence type="ECO:0000259" key="10">
    <source>
        <dbReference type="SMART" id="SM00478"/>
    </source>
</evidence>
<evidence type="ECO:0000256" key="6">
    <source>
        <dbReference type="ARBA" id="ARBA00023004"/>
    </source>
</evidence>
<dbReference type="PANTHER" id="PTHR47203">
    <property type="match status" value="1"/>
</dbReference>
<comment type="cofactor">
    <cofactor evidence="1">
        <name>[4Fe-4S] cluster</name>
        <dbReference type="ChEBI" id="CHEBI:49883"/>
    </cofactor>
</comment>
<accession>A0A7D6BAH2</accession>
<dbReference type="GO" id="GO:0006284">
    <property type="term" value="P:base-excision repair"/>
    <property type="evidence" value="ECO:0007669"/>
    <property type="project" value="InterPro"/>
</dbReference>
<sequence length="220" mass="25476">MKKERKLREVIALLKDEYGEHHYTARVDPLDILVETILSQNTTDKNSSRAFNNLKKKFPKWEILLKTDPRAIQKAIRSGGLPGIKARRIKHVLQDIKRRRGKLELDFLKGMPADEAMEFLQSIKGIGPKTASVLLIFRFNKPMMPLDTHNLRVAKRLGIIPAGMSPEKAHELMNRMVPDEEKKSLHMNFILHGRKICTARNPKCNLCVLNRLCDYYRNLR</sequence>
<name>A0A7D6BAH2_FERL1</name>
<dbReference type="SUPFAM" id="SSF48150">
    <property type="entry name" value="DNA-glycosylase"/>
    <property type="match status" value="1"/>
</dbReference>
<keyword evidence="9" id="KW-0326">Glycosidase</keyword>
<dbReference type="PIRSF" id="PIRSF001435">
    <property type="entry name" value="Nth"/>
    <property type="match status" value="1"/>
</dbReference>
<dbReference type="InterPro" id="IPR003651">
    <property type="entry name" value="Endonuclease3_FeS-loop_motif"/>
</dbReference>
<evidence type="ECO:0000256" key="2">
    <source>
        <dbReference type="ARBA" id="ARBA00008343"/>
    </source>
</evidence>
<dbReference type="InterPro" id="IPR004035">
    <property type="entry name" value="Endouclease-III_FeS-bd_BS"/>
</dbReference>
<evidence type="ECO:0000256" key="7">
    <source>
        <dbReference type="ARBA" id="ARBA00023014"/>
    </source>
</evidence>
<dbReference type="InterPro" id="IPR003265">
    <property type="entry name" value="HhH-GPD_domain"/>
</dbReference>
<keyword evidence="11" id="KW-0540">Nuclease</keyword>
<keyword evidence="4" id="KW-0227">DNA damage</keyword>
<evidence type="ECO:0000256" key="5">
    <source>
        <dbReference type="ARBA" id="ARBA00022801"/>
    </source>
</evidence>
<dbReference type="GO" id="GO:0016798">
    <property type="term" value="F:hydrolase activity, acting on glycosyl bonds"/>
    <property type="evidence" value="ECO:0007669"/>
    <property type="project" value="UniProtKB-KW"/>
</dbReference>
<comment type="similarity">
    <text evidence="2">Belongs to the Nth/MutY family.</text>
</comment>
<evidence type="ECO:0000256" key="4">
    <source>
        <dbReference type="ARBA" id="ARBA00022763"/>
    </source>
</evidence>
<evidence type="ECO:0000313" key="12">
    <source>
        <dbReference type="Proteomes" id="UP000510821"/>
    </source>
</evidence>
<reference evidence="12" key="1">
    <citation type="submission" date="2020-07" db="EMBL/GenBank/DDBJ databases">
        <title>Metabolic diversity and evolutionary history of the archaeal phylum ###Micrarchaeota### uncovered from a freshwater lake metagenome.</title>
        <authorList>
            <person name="Kadnikov V.V."/>
            <person name="Savvichev A.S."/>
            <person name="Mardanov A.V."/>
            <person name="Beletsky A.V."/>
            <person name="Chupakov A.V."/>
            <person name="Kokryatskaya N.M."/>
            <person name="Pimenov N.V."/>
            <person name="Ravin N.V."/>
        </authorList>
    </citation>
    <scope>NUCLEOTIDE SEQUENCE [LARGE SCALE GENOMIC DNA]</scope>
</reference>
<keyword evidence="11" id="KW-0255">Endonuclease</keyword>
<dbReference type="PROSITE" id="PS00764">
    <property type="entry name" value="ENDONUCLEASE_III_1"/>
    <property type="match status" value="1"/>
</dbReference>
<keyword evidence="5" id="KW-0378">Hydrolase</keyword>
<proteinExistence type="inferred from homology"/>
<keyword evidence="7" id="KW-0411">Iron-sulfur</keyword>
<keyword evidence="11" id="KW-0456">Lyase</keyword>
<evidence type="ECO:0000256" key="1">
    <source>
        <dbReference type="ARBA" id="ARBA00001966"/>
    </source>
</evidence>
<dbReference type="InterPro" id="IPR023170">
    <property type="entry name" value="HhH_base_excis_C"/>
</dbReference>
<feature type="domain" description="HhH-GPD" evidence="10">
    <location>
        <begin position="38"/>
        <end position="195"/>
    </location>
</feature>
<evidence type="ECO:0000313" key="11">
    <source>
        <dbReference type="EMBL" id="QLJ53077.1"/>
    </source>
</evidence>
<keyword evidence="8" id="KW-0234">DNA repair</keyword>
<dbReference type="Gene3D" id="1.10.340.30">
    <property type="entry name" value="Hypothetical protein, domain 2"/>
    <property type="match status" value="1"/>
</dbReference>
<organism evidence="11 12">
    <name type="scientific">Fermentimicrarchaeum limneticum</name>
    <dbReference type="NCBI Taxonomy" id="2795018"/>
    <lineage>
        <taxon>Archaea</taxon>
        <taxon>Candidatus Micrarchaeota</taxon>
        <taxon>Candidatus Fermentimicrarchaeales</taxon>
        <taxon>Candidatus Fermentimicrarchaeaceae</taxon>
        <taxon>Candidatus Fermentimicrarchaeum</taxon>
    </lineage>
</organism>
<dbReference type="KEGG" id="flt:Sv326_0902"/>
<dbReference type="GO" id="GO:0140078">
    <property type="term" value="F:class I DNA-(apurinic or apyrimidinic site) endonuclease activity"/>
    <property type="evidence" value="ECO:0007669"/>
    <property type="project" value="UniProtKB-EC"/>
</dbReference>
<dbReference type="SMART" id="SM00525">
    <property type="entry name" value="FES"/>
    <property type="match status" value="1"/>
</dbReference>
<evidence type="ECO:0000256" key="9">
    <source>
        <dbReference type="ARBA" id="ARBA00023295"/>
    </source>
</evidence>
<dbReference type="Gene3D" id="1.10.1670.10">
    <property type="entry name" value="Helix-hairpin-Helix base-excision DNA repair enzymes (C-terminal)"/>
    <property type="match status" value="1"/>
</dbReference>
<dbReference type="CDD" id="cd00056">
    <property type="entry name" value="ENDO3c"/>
    <property type="match status" value="1"/>
</dbReference>
<dbReference type="Pfam" id="PF10576">
    <property type="entry name" value="EndIII_4Fe-2S"/>
    <property type="match status" value="1"/>
</dbReference>
<protein>
    <submittedName>
        <fullName evidence="11">Endonuclease III</fullName>
        <ecNumber evidence="11">4.2.99.18</ecNumber>
    </submittedName>
</protein>
<evidence type="ECO:0000256" key="8">
    <source>
        <dbReference type="ARBA" id="ARBA00023204"/>
    </source>
</evidence>
<dbReference type="Pfam" id="PF00730">
    <property type="entry name" value="HhH-GPD"/>
    <property type="match status" value="1"/>
</dbReference>
<evidence type="ECO:0000256" key="3">
    <source>
        <dbReference type="ARBA" id="ARBA00022723"/>
    </source>
</evidence>
<dbReference type="EMBL" id="CP058998">
    <property type="protein sequence ID" value="QLJ53077.1"/>
    <property type="molecule type" value="Genomic_DNA"/>
</dbReference>
<dbReference type="PANTHER" id="PTHR47203:SF1">
    <property type="entry name" value="HYPOTHETICAL BASE EXCISION DNA REPAIR PROTEIN (EUROFUNG)"/>
    <property type="match status" value="1"/>
</dbReference>
<dbReference type="AlphaFoldDB" id="A0A7D6BAH2"/>
<dbReference type="EC" id="4.2.99.18" evidence="11"/>
<dbReference type="GO" id="GO:0046872">
    <property type="term" value="F:metal ion binding"/>
    <property type="evidence" value="ECO:0007669"/>
    <property type="project" value="UniProtKB-KW"/>
</dbReference>